<evidence type="ECO:0000313" key="3">
    <source>
        <dbReference type="Proteomes" id="UP001272940"/>
    </source>
</evidence>
<comment type="caution">
    <text evidence="2">The sequence shown here is derived from an EMBL/GenBank/DDBJ whole genome shotgun (WGS) entry which is preliminary data.</text>
</comment>
<organism evidence="2 3">
    <name type="scientific">Brevundimonas vesicularis</name>
    <name type="common">Pseudomonas vesicularis</name>
    <dbReference type="NCBI Taxonomy" id="41276"/>
    <lineage>
        <taxon>Bacteria</taxon>
        <taxon>Pseudomonadati</taxon>
        <taxon>Pseudomonadota</taxon>
        <taxon>Alphaproteobacteria</taxon>
        <taxon>Caulobacterales</taxon>
        <taxon>Caulobacteraceae</taxon>
        <taxon>Brevundimonas</taxon>
    </lineage>
</organism>
<feature type="coiled-coil region" evidence="1">
    <location>
        <begin position="190"/>
        <end position="217"/>
    </location>
</feature>
<gene>
    <name evidence="2" type="ORF">NJD11_05815</name>
</gene>
<accession>A0ABU4KP10</accession>
<evidence type="ECO:0000313" key="2">
    <source>
        <dbReference type="EMBL" id="MDX2334455.1"/>
    </source>
</evidence>
<sequence length="231" mass="26505">MNKGPTFDRFQQALLDSVSGVVPTPEMKAAFNEDLLSESGAKERNPFSDSQGEYRFKRLAFSFVMARQALISSASTREVILRLASLPLSERAHIVFIQSWDSQYTARERLRNLVDLLKLSPCAAGLEADIKKAMATYKKQSDRILYARHRHTHEYDAHHPLVEQLKTLELLTSDAVADKNFVALMTSQRKDAERRTKRALIQELKEQEERFLTLTDQAFENVFSLPSKWPF</sequence>
<name>A0ABU4KP10_BREVE</name>
<keyword evidence="3" id="KW-1185">Reference proteome</keyword>
<proteinExistence type="predicted"/>
<dbReference type="EMBL" id="JAMYEC010000003">
    <property type="protein sequence ID" value="MDX2334455.1"/>
    <property type="molecule type" value="Genomic_DNA"/>
</dbReference>
<keyword evidence="1" id="KW-0175">Coiled coil</keyword>
<reference evidence="2 3" key="1">
    <citation type="journal article" date="2023" name="FEMS Microbes">
        <title>Whole genomes of deep-sea sponge-associated bacteria exhibit high novel natural product potential.</title>
        <authorList>
            <person name="Hesketh-Best P.J."/>
            <person name="January G.G."/>
            <person name="Koch M.J."/>
            <person name="Warburton P.J."/>
            <person name="Howell K.L."/>
            <person name="Upton M."/>
        </authorList>
    </citation>
    <scope>NUCLEOTIDE SEQUENCE [LARGE SCALE GENOMIC DNA]</scope>
    <source>
        <strain evidence="2 3">PC206-O</strain>
    </source>
</reference>
<protein>
    <submittedName>
        <fullName evidence="2">Uncharacterized protein</fullName>
    </submittedName>
</protein>
<dbReference type="GeneID" id="41197352"/>
<dbReference type="RefSeq" id="WP_146112046.1">
    <property type="nucleotide sequence ID" value="NZ_CP022048.2"/>
</dbReference>
<dbReference type="Proteomes" id="UP001272940">
    <property type="component" value="Unassembled WGS sequence"/>
</dbReference>
<evidence type="ECO:0000256" key="1">
    <source>
        <dbReference type="SAM" id="Coils"/>
    </source>
</evidence>